<evidence type="ECO:0000313" key="2">
    <source>
        <dbReference type="Proteomes" id="UP000617355"/>
    </source>
</evidence>
<protein>
    <recommendedName>
        <fullName evidence="3">DUF4224 domain-containing protein</fullName>
    </recommendedName>
</protein>
<dbReference type="EMBL" id="BMGI01000001">
    <property type="protein sequence ID" value="GGD21785.1"/>
    <property type="molecule type" value="Genomic_DNA"/>
</dbReference>
<dbReference type="RefSeq" id="WP_188525825.1">
    <property type="nucleotide sequence ID" value="NZ_BMGI01000001.1"/>
</dbReference>
<organism evidence="1 2">
    <name type="scientific">Sinisalibacter lacisalsi</name>
    <dbReference type="NCBI Taxonomy" id="1526570"/>
    <lineage>
        <taxon>Bacteria</taxon>
        <taxon>Pseudomonadati</taxon>
        <taxon>Pseudomonadota</taxon>
        <taxon>Alphaproteobacteria</taxon>
        <taxon>Rhodobacterales</taxon>
        <taxon>Roseobacteraceae</taxon>
        <taxon>Sinisalibacter</taxon>
    </lineage>
</organism>
<reference evidence="2" key="1">
    <citation type="journal article" date="2019" name="Int. J. Syst. Evol. Microbiol.">
        <title>The Global Catalogue of Microorganisms (GCM) 10K type strain sequencing project: providing services to taxonomists for standard genome sequencing and annotation.</title>
        <authorList>
            <consortium name="The Broad Institute Genomics Platform"/>
            <consortium name="The Broad Institute Genome Sequencing Center for Infectious Disease"/>
            <person name="Wu L."/>
            <person name="Ma J."/>
        </authorList>
    </citation>
    <scope>NUCLEOTIDE SEQUENCE [LARGE SCALE GENOMIC DNA]</scope>
    <source>
        <strain evidence="2">CGMCC 1.12922</strain>
    </source>
</reference>
<evidence type="ECO:0000313" key="1">
    <source>
        <dbReference type="EMBL" id="GGD21785.1"/>
    </source>
</evidence>
<accession>A0ABQ1QCU6</accession>
<proteinExistence type="predicted"/>
<comment type="caution">
    <text evidence="1">The sequence shown here is derived from an EMBL/GenBank/DDBJ whole genome shotgun (WGS) entry which is preliminary data.</text>
</comment>
<dbReference type="Proteomes" id="UP000617355">
    <property type="component" value="Unassembled WGS sequence"/>
</dbReference>
<evidence type="ECO:0008006" key="3">
    <source>
        <dbReference type="Google" id="ProtNLM"/>
    </source>
</evidence>
<gene>
    <name evidence="1" type="ORF">GCM10011358_02840</name>
</gene>
<sequence>MSYKSEIDEIVAFVRDQRERVKTHRQWKRRLAAFGFAIVKTDEGLAIAKLPRNRVVCPVPQELVA</sequence>
<name>A0ABQ1QCU6_9RHOB</name>
<keyword evidence="2" id="KW-1185">Reference proteome</keyword>